<evidence type="ECO:0000313" key="2">
    <source>
        <dbReference type="EMBL" id="TFZ02921.1"/>
    </source>
</evidence>
<feature type="region of interest" description="Disordered" evidence="1">
    <location>
        <begin position="120"/>
        <end position="142"/>
    </location>
</feature>
<name>A0A4Z0BVL3_9BURK</name>
<accession>A0A4Z0BVL3</accession>
<dbReference type="InterPro" id="IPR011051">
    <property type="entry name" value="RmlC_Cupin_sf"/>
</dbReference>
<dbReference type="Proteomes" id="UP000298180">
    <property type="component" value="Unassembled WGS sequence"/>
</dbReference>
<sequence length="259" mass="27812">MITTGTRASGTAKRRPVQVDGGTFHKSEWMDSGQKPGVTPTVFLAEQPANYHLQSHFHRENQFQLFIDGAGSIGKRELGPVVVHYAGAFTGYGPIDSGPQGLKYFTIRSRFDMGMVPSTEARTRMPRGPKRHATSDALQRSTPEALAARTAMSEEVVIPAEAGMGARLNRMPLGSSYPVHHVDGSEGCFIFVINGTLEHEGRSYGQWEHFFLPQGETASMAAGKGGAEVLTLSIPPRADAYADAPTAVQLLATGEAVAN</sequence>
<dbReference type="EMBL" id="SMLM01000002">
    <property type="protein sequence ID" value="TFZ02921.1"/>
    <property type="molecule type" value="Genomic_DNA"/>
</dbReference>
<dbReference type="OrthoDB" id="5181753at2"/>
<evidence type="ECO:0008006" key="4">
    <source>
        <dbReference type="Google" id="ProtNLM"/>
    </source>
</evidence>
<feature type="region of interest" description="Disordered" evidence="1">
    <location>
        <begin position="1"/>
        <end position="35"/>
    </location>
</feature>
<gene>
    <name evidence="2" type="ORF">EZ313_16945</name>
</gene>
<dbReference type="AlphaFoldDB" id="A0A4Z0BVL3"/>
<organism evidence="2 3">
    <name type="scientific">Ramlibacter henchirensis</name>
    <dbReference type="NCBI Taxonomy" id="204072"/>
    <lineage>
        <taxon>Bacteria</taxon>
        <taxon>Pseudomonadati</taxon>
        <taxon>Pseudomonadota</taxon>
        <taxon>Betaproteobacteria</taxon>
        <taxon>Burkholderiales</taxon>
        <taxon>Comamonadaceae</taxon>
        <taxon>Ramlibacter</taxon>
    </lineage>
</organism>
<protein>
    <recommendedName>
        <fullName evidence="4">Cupin domain-containing protein</fullName>
    </recommendedName>
</protein>
<dbReference type="RefSeq" id="WP_135264445.1">
    <property type="nucleotide sequence ID" value="NZ_SMLM01000002.1"/>
</dbReference>
<proteinExistence type="predicted"/>
<reference evidence="2 3" key="1">
    <citation type="submission" date="2019-03" db="EMBL/GenBank/DDBJ databases">
        <title>Ramlibacter henchirensis DSM 14656, whole genome shotgun sequence.</title>
        <authorList>
            <person name="Zhang X."/>
            <person name="Feng G."/>
            <person name="Zhu H."/>
        </authorList>
    </citation>
    <scope>NUCLEOTIDE SEQUENCE [LARGE SCALE GENOMIC DNA]</scope>
    <source>
        <strain evidence="2 3">DSM 14656</strain>
    </source>
</reference>
<keyword evidence="3" id="KW-1185">Reference proteome</keyword>
<evidence type="ECO:0000313" key="3">
    <source>
        <dbReference type="Proteomes" id="UP000298180"/>
    </source>
</evidence>
<evidence type="ECO:0000256" key="1">
    <source>
        <dbReference type="SAM" id="MobiDB-lite"/>
    </source>
</evidence>
<dbReference type="SUPFAM" id="SSF51182">
    <property type="entry name" value="RmlC-like cupins"/>
    <property type="match status" value="1"/>
</dbReference>
<dbReference type="Gene3D" id="2.60.120.10">
    <property type="entry name" value="Jelly Rolls"/>
    <property type="match status" value="1"/>
</dbReference>
<comment type="caution">
    <text evidence="2">The sequence shown here is derived from an EMBL/GenBank/DDBJ whole genome shotgun (WGS) entry which is preliminary data.</text>
</comment>
<dbReference type="InterPro" id="IPR014710">
    <property type="entry name" value="RmlC-like_jellyroll"/>
</dbReference>